<dbReference type="EMBL" id="CP034539">
    <property type="protein sequence ID" value="AZQ32642.1"/>
    <property type="molecule type" value="Genomic_DNA"/>
</dbReference>
<name>A0A3Q9EL54_9ACTN</name>
<dbReference type="KEGG" id="scya:EJ357_03605"/>
<keyword evidence="2" id="KW-1185">Reference proteome</keyword>
<protein>
    <submittedName>
        <fullName evidence="1">Uncharacterized protein</fullName>
    </submittedName>
</protein>
<organism evidence="1 2">
    <name type="scientific">Streptomyces cyaneochromogenes</name>
    <dbReference type="NCBI Taxonomy" id="2496836"/>
    <lineage>
        <taxon>Bacteria</taxon>
        <taxon>Bacillati</taxon>
        <taxon>Actinomycetota</taxon>
        <taxon>Actinomycetes</taxon>
        <taxon>Kitasatosporales</taxon>
        <taxon>Streptomycetaceae</taxon>
        <taxon>Streptomyces</taxon>
    </lineage>
</organism>
<dbReference type="OrthoDB" id="4282429at2"/>
<dbReference type="Proteomes" id="UP000280298">
    <property type="component" value="Chromosome"/>
</dbReference>
<evidence type="ECO:0000313" key="1">
    <source>
        <dbReference type="EMBL" id="AZQ32642.1"/>
    </source>
</evidence>
<accession>A0A3Q9EL54</accession>
<gene>
    <name evidence="1" type="ORF">EJ357_03605</name>
</gene>
<evidence type="ECO:0000313" key="2">
    <source>
        <dbReference type="Proteomes" id="UP000280298"/>
    </source>
</evidence>
<reference evidence="1 2" key="1">
    <citation type="journal article" date="2019" name="Int. J. Syst. Evol. Microbiol.">
        <title>Streptomyces cyaneochromogenes sp. nov., a blue pigment-producing actinomycete from manganese-contaminated soil.</title>
        <authorList>
            <person name="Tang X."/>
            <person name="Zhao J."/>
            <person name="Li K."/>
            <person name="Chen Z."/>
            <person name="Sun Y."/>
            <person name="Gao J."/>
        </authorList>
    </citation>
    <scope>NUCLEOTIDE SEQUENCE [LARGE SCALE GENOMIC DNA]</scope>
    <source>
        <strain evidence="1 2">MK-45</strain>
    </source>
</reference>
<sequence length="62" mass="6928">MTAPTEEQTLSAECTLGQRPGYEDTHDLCRQTKDVPLPYSNGVLLVRRCRCACHVHRSLAAQ</sequence>
<dbReference type="RefSeq" id="WP_126388526.1">
    <property type="nucleotide sequence ID" value="NZ_CP034539.1"/>
</dbReference>
<proteinExistence type="predicted"/>
<dbReference type="AlphaFoldDB" id="A0A3Q9EL54"/>